<dbReference type="Pfam" id="PF02879">
    <property type="entry name" value="PGM_PMM_II"/>
    <property type="match status" value="1"/>
</dbReference>
<dbReference type="Gene3D" id="3.40.120.10">
    <property type="entry name" value="Alpha-D-Glucose-1,6-Bisphosphate, subunit A, domain 3"/>
    <property type="match status" value="3"/>
</dbReference>
<evidence type="ECO:0000259" key="11">
    <source>
        <dbReference type="Pfam" id="PF02880"/>
    </source>
</evidence>
<dbReference type="Proteomes" id="UP000178116">
    <property type="component" value="Unassembled WGS sequence"/>
</dbReference>
<evidence type="ECO:0000259" key="10">
    <source>
        <dbReference type="Pfam" id="PF02879"/>
    </source>
</evidence>
<dbReference type="Pfam" id="PF00408">
    <property type="entry name" value="PGM_PMM_IV"/>
    <property type="match status" value="1"/>
</dbReference>
<feature type="domain" description="Alpha-D-phosphohexomutase C-terminal" evidence="8">
    <location>
        <begin position="409"/>
        <end position="446"/>
    </location>
</feature>
<evidence type="ECO:0000256" key="6">
    <source>
        <dbReference type="ARBA" id="ARBA00023235"/>
    </source>
</evidence>
<dbReference type="InterPro" id="IPR005845">
    <property type="entry name" value="A-D-PHexomutase_a/b/a-II"/>
</dbReference>
<evidence type="ECO:0000313" key="12">
    <source>
        <dbReference type="EMBL" id="OHA15891.1"/>
    </source>
</evidence>
<keyword evidence="6" id="KW-0413">Isomerase</keyword>
<keyword evidence="5 7" id="KW-0460">Magnesium</keyword>
<evidence type="ECO:0000259" key="8">
    <source>
        <dbReference type="Pfam" id="PF00408"/>
    </source>
</evidence>
<dbReference type="Gene3D" id="3.30.310.50">
    <property type="entry name" value="Alpha-D-phosphohexomutase, C-terminal domain"/>
    <property type="match status" value="1"/>
</dbReference>
<evidence type="ECO:0000256" key="7">
    <source>
        <dbReference type="RuleBase" id="RU004326"/>
    </source>
</evidence>
<dbReference type="AlphaFoldDB" id="A0A1G2LYM6"/>
<sequence>MAKIDPSIFKAYDIRGIYPDEINEKAAYLIAKALVKILKAKSIVLARDMRPSSEPLYRAVLGSLKEEGIKIYDVGLATTPMYMYVINFEKADGGIIITASHNPAKYNGLRLEGKMAASIGEGSGMEEIKEILLYKTQPRNLRSRPFEIIKKDYLKKYVDFLAKKFLPEDFYGLTIAVDAGNGMTGMILPEIFKKLQINYLPLYFGLDGTFPHHDADPSRPENLRDLGDFVIEREADVGIAFDGDGDRVGFVDEAGEPIDMDYISSILAEWTLKKQPGEKILYDLSSSKIVRETIEENGGKAIICRTGHSFFRKLIREESAYFGCEKSGHCMLKEFFYVEAAILTALHVMKIINQSGKKISDLLTPFKKYFSVFTPIDFKNRDKFGALIEKIEKEYFGAELSHLDGLTAEYPDWWFNVRLSNTEPIIRLRIEADTFKLLKEKQREILKKLQD</sequence>
<dbReference type="PROSITE" id="PS00710">
    <property type="entry name" value="PGM_PMM"/>
    <property type="match status" value="1"/>
</dbReference>
<dbReference type="InterPro" id="IPR036900">
    <property type="entry name" value="A-D-PHexomutase_C_sf"/>
</dbReference>
<comment type="cofactor">
    <cofactor evidence="1">
        <name>Mg(2+)</name>
        <dbReference type="ChEBI" id="CHEBI:18420"/>
    </cofactor>
</comment>
<dbReference type="InterPro" id="IPR016066">
    <property type="entry name" value="A-D-PHexomutase_CS"/>
</dbReference>
<feature type="domain" description="Alpha-D-phosphohexomutase alpha/beta/alpha" evidence="10">
    <location>
        <begin position="156"/>
        <end position="255"/>
    </location>
</feature>
<feature type="domain" description="Alpha-D-phosphohexomutase alpha/beta/alpha" evidence="11">
    <location>
        <begin position="261"/>
        <end position="369"/>
    </location>
</feature>
<dbReference type="Pfam" id="PF02880">
    <property type="entry name" value="PGM_PMM_III"/>
    <property type="match status" value="1"/>
</dbReference>
<dbReference type="GO" id="GO:0005975">
    <property type="term" value="P:carbohydrate metabolic process"/>
    <property type="evidence" value="ECO:0007669"/>
    <property type="project" value="InterPro"/>
</dbReference>
<name>A0A1G2LYM6_9BACT</name>
<comment type="caution">
    <text evidence="12">The sequence shown here is derived from an EMBL/GenBank/DDBJ whole genome shotgun (WGS) entry which is preliminary data.</text>
</comment>
<evidence type="ECO:0000256" key="4">
    <source>
        <dbReference type="ARBA" id="ARBA00022723"/>
    </source>
</evidence>
<dbReference type="EMBL" id="MHRA01000008">
    <property type="protein sequence ID" value="OHA15891.1"/>
    <property type="molecule type" value="Genomic_DNA"/>
</dbReference>
<feature type="domain" description="Alpha-D-phosphohexomutase alpha/beta/alpha" evidence="9">
    <location>
        <begin position="8"/>
        <end position="132"/>
    </location>
</feature>
<dbReference type="Pfam" id="PF02878">
    <property type="entry name" value="PGM_PMM_I"/>
    <property type="match status" value="1"/>
</dbReference>
<gene>
    <name evidence="12" type="ORF">A3A10_01695</name>
</gene>
<dbReference type="InterPro" id="IPR005844">
    <property type="entry name" value="A-D-PHexomutase_a/b/a-I"/>
</dbReference>
<dbReference type="InterPro" id="IPR005846">
    <property type="entry name" value="A-D-PHexomutase_a/b/a-III"/>
</dbReference>
<organism evidence="12 13">
    <name type="scientific">Candidatus Tagabacteria bacterium RIFCSPLOWO2_01_FULL_42_9</name>
    <dbReference type="NCBI Taxonomy" id="1802296"/>
    <lineage>
        <taxon>Bacteria</taxon>
        <taxon>Candidatus Tagaibacteriota</taxon>
    </lineage>
</organism>
<accession>A0A1G2LYM6</accession>
<dbReference type="PRINTS" id="PR00509">
    <property type="entry name" value="PGMPMM"/>
</dbReference>
<dbReference type="InterPro" id="IPR016055">
    <property type="entry name" value="A-D-PHexomutase_a/b/a-I/II/III"/>
</dbReference>
<evidence type="ECO:0000256" key="3">
    <source>
        <dbReference type="ARBA" id="ARBA00022553"/>
    </source>
</evidence>
<reference evidence="12 13" key="1">
    <citation type="journal article" date="2016" name="Nat. Commun.">
        <title>Thousands of microbial genomes shed light on interconnected biogeochemical processes in an aquifer system.</title>
        <authorList>
            <person name="Anantharaman K."/>
            <person name="Brown C.T."/>
            <person name="Hug L.A."/>
            <person name="Sharon I."/>
            <person name="Castelle C.J."/>
            <person name="Probst A.J."/>
            <person name="Thomas B.C."/>
            <person name="Singh A."/>
            <person name="Wilkins M.J."/>
            <person name="Karaoz U."/>
            <person name="Brodie E.L."/>
            <person name="Williams K.H."/>
            <person name="Hubbard S.S."/>
            <person name="Banfield J.F."/>
        </authorList>
    </citation>
    <scope>NUCLEOTIDE SEQUENCE [LARGE SCALE GENOMIC DNA]</scope>
</reference>
<dbReference type="CDD" id="cd03089">
    <property type="entry name" value="PMM_PGM"/>
    <property type="match status" value="1"/>
</dbReference>
<dbReference type="PANTHER" id="PTHR43771:SF1">
    <property type="entry name" value="PHOSPHOMANNOMUTASE"/>
    <property type="match status" value="1"/>
</dbReference>
<dbReference type="InterPro" id="IPR005843">
    <property type="entry name" value="A-D-PHexomutase_C"/>
</dbReference>
<comment type="similarity">
    <text evidence="2 7">Belongs to the phosphohexose mutase family.</text>
</comment>
<evidence type="ECO:0000256" key="2">
    <source>
        <dbReference type="ARBA" id="ARBA00010231"/>
    </source>
</evidence>
<dbReference type="GO" id="GO:0016868">
    <property type="term" value="F:intramolecular phosphotransferase activity"/>
    <property type="evidence" value="ECO:0007669"/>
    <property type="project" value="InterPro"/>
</dbReference>
<proteinExistence type="inferred from homology"/>
<evidence type="ECO:0000256" key="5">
    <source>
        <dbReference type="ARBA" id="ARBA00022842"/>
    </source>
</evidence>
<keyword evidence="3" id="KW-0597">Phosphoprotein</keyword>
<dbReference type="GO" id="GO:0000287">
    <property type="term" value="F:magnesium ion binding"/>
    <property type="evidence" value="ECO:0007669"/>
    <property type="project" value="InterPro"/>
</dbReference>
<dbReference type="PANTHER" id="PTHR43771">
    <property type="entry name" value="PHOSPHOMANNOMUTASE"/>
    <property type="match status" value="1"/>
</dbReference>
<dbReference type="SUPFAM" id="SSF53738">
    <property type="entry name" value="Phosphoglucomutase, first 3 domains"/>
    <property type="match status" value="3"/>
</dbReference>
<evidence type="ECO:0000256" key="1">
    <source>
        <dbReference type="ARBA" id="ARBA00001946"/>
    </source>
</evidence>
<evidence type="ECO:0000259" key="9">
    <source>
        <dbReference type="Pfam" id="PF02878"/>
    </source>
</evidence>
<evidence type="ECO:0000313" key="13">
    <source>
        <dbReference type="Proteomes" id="UP000178116"/>
    </source>
</evidence>
<keyword evidence="4 7" id="KW-0479">Metal-binding</keyword>
<evidence type="ECO:0008006" key="14">
    <source>
        <dbReference type="Google" id="ProtNLM"/>
    </source>
</evidence>
<protein>
    <recommendedName>
        <fullName evidence="14">Phosphomannomutase/phosphoglucomutase</fullName>
    </recommendedName>
</protein>
<dbReference type="SUPFAM" id="SSF55957">
    <property type="entry name" value="Phosphoglucomutase, C-terminal domain"/>
    <property type="match status" value="1"/>
</dbReference>
<dbReference type="InterPro" id="IPR005841">
    <property type="entry name" value="Alpha-D-phosphohexomutase_SF"/>
</dbReference>